<evidence type="ECO:0008006" key="3">
    <source>
        <dbReference type="Google" id="ProtNLM"/>
    </source>
</evidence>
<dbReference type="Proteomes" id="UP000187074">
    <property type="component" value="Unassembled WGS sequence"/>
</dbReference>
<protein>
    <recommendedName>
        <fullName evidence="3">IS110 family transposase</fullName>
    </recommendedName>
</protein>
<organism evidence="1 2">
    <name type="scientific">Paenibacillus lautus</name>
    <name type="common">Bacillus lautus</name>
    <dbReference type="NCBI Taxonomy" id="1401"/>
    <lineage>
        <taxon>Bacteria</taxon>
        <taxon>Bacillati</taxon>
        <taxon>Bacillota</taxon>
        <taxon>Bacilli</taxon>
        <taxon>Bacillales</taxon>
        <taxon>Paenibacillaceae</taxon>
        <taxon>Paenibacillus</taxon>
    </lineage>
</organism>
<gene>
    <name evidence="1" type="ORF">BK123_34030</name>
</gene>
<dbReference type="EMBL" id="MRTF01000030">
    <property type="protein sequence ID" value="OME83198.1"/>
    <property type="molecule type" value="Genomic_DNA"/>
</dbReference>
<reference evidence="1 2" key="1">
    <citation type="submission" date="2016-11" db="EMBL/GenBank/DDBJ databases">
        <title>Paenibacillus species isolates.</title>
        <authorList>
            <person name="Beno S.M."/>
        </authorList>
    </citation>
    <scope>NUCLEOTIDE SEQUENCE [LARGE SCALE GENOMIC DNA]</scope>
    <source>
        <strain evidence="1 2">FSL F4-0100</strain>
    </source>
</reference>
<evidence type="ECO:0000313" key="2">
    <source>
        <dbReference type="Proteomes" id="UP000187074"/>
    </source>
</evidence>
<evidence type="ECO:0000313" key="1">
    <source>
        <dbReference type="EMBL" id="OME83198.1"/>
    </source>
</evidence>
<dbReference type="AlphaFoldDB" id="A0A1R1ACS8"/>
<sequence>MNQPVLSIDIAKGKSVAAAFSSYGSLVKKPFSFSHSPDDISALLPLLGQLEKSTTQRPDSPNYHEKILPIYSDLRILSSLDDSNDLNQLFLLLLY</sequence>
<name>A0A1R1ACS8_PAELA</name>
<dbReference type="RefSeq" id="WP_076326698.1">
    <property type="nucleotide sequence ID" value="NZ_MRTF01000030.1"/>
</dbReference>
<proteinExistence type="predicted"/>
<comment type="caution">
    <text evidence="1">The sequence shown here is derived from an EMBL/GenBank/DDBJ whole genome shotgun (WGS) entry which is preliminary data.</text>
</comment>
<accession>A0A1R1ACS8</accession>